<proteinExistence type="predicted"/>
<protein>
    <submittedName>
        <fullName evidence="1">Uncharacterized protein</fullName>
    </submittedName>
</protein>
<dbReference type="Gene3D" id="1.20.1280.50">
    <property type="match status" value="1"/>
</dbReference>
<dbReference type="OrthoDB" id="3365698at2759"/>
<organism evidence="1 2">
    <name type="scientific">Cylindrobasidium torrendii FP15055 ss-10</name>
    <dbReference type="NCBI Taxonomy" id="1314674"/>
    <lineage>
        <taxon>Eukaryota</taxon>
        <taxon>Fungi</taxon>
        <taxon>Dikarya</taxon>
        <taxon>Basidiomycota</taxon>
        <taxon>Agaricomycotina</taxon>
        <taxon>Agaricomycetes</taxon>
        <taxon>Agaricomycetidae</taxon>
        <taxon>Agaricales</taxon>
        <taxon>Marasmiineae</taxon>
        <taxon>Physalacriaceae</taxon>
        <taxon>Cylindrobasidium</taxon>
    </lineage>
</organism>
<dbReference type="Proteomes" id="UP000054007">
    <property type="component" value="Unassembled WGS sequence"/>
</dbReference>
<evidence type="ECO:0000313" key="1">
    <source>
        <dbReference type="EMBL" id="KIY61334.1"/>
    </source>
</evidence>
<accession>A0A0D7AU07</accession>
<sequence>MSLAAINGHASIHSLPTEMLAIVFQEVVYEATLSNRYLSLFQIAGDLPPQFVLMAVCRDWKSICISFPALWTRIWIIFLPKRSTAIGTPVWDLFALACKNALDWGASLPLDLELDRWYFNEEQVFSTRPDTTFEVFDIMTLSFKILRLAIDHSLLLQVRGDGRRHEQQRMIFRLVEASS</sequence>
<name>A0A0D7AU07_9AGAR</name>
<reference evidence="1 2" key="1">
    <citation type="journal article" date="2015" name="Fungal Genet. Biol.">
        <title>Evolution of novel wood decay mechanisms in Agaricales revealed by the genome sequences of Fistulina hepatica and Cylindrobasidium torrendii.</title>
        <authorList>
            <person name="Floudas D."/>
            <person name="Held B.W."/>
            <person name="Riley R."/>
            <person name="Nagy L.G."/>
            <person name="Koehler G."/>
            <person name="Ransdell A.S."/>
            <person name="Younus H."/>
            <person name="Chow J."/>
            <person name="Chiniquy J."/>
            <person name="Lipzen A."/>
            <person name="Tritt A."/>
            <person name="Sun H."/>
            <person name="Haridas S."/>
            <person name="LaButti K."/>
            <person name="Ohm R.A."/>
            <person name="Kues U."/>
            <person name="Blanchette R.A."/>
            <person name="Grigoriev I.V."/>
            <person name="Minto R.E."/>
            <person name="Hibbett D.S."/>
        </authorList>
    </citation>
    <scope>NUCLEOTIDE SEQUENCE [LARGE SCALE GENOMIC DNA]</scope>
    <source>
        <strain evidence="1 2">FP15055 ss-10</strain>
    </source>
</reference>
<gene>
    <name evidence="1" type="ORF">CYLTODRAFT_495301</name>
</gene>
<keyword evidence="2" id="KW-1185">Reference proteome</keyword>
<dbReference type="EMBL" id="KN880972">
    <property type="protein sequence ID" value="KIY61334.1"/>
    <property type="molecule type" value="Genomic_DNA"/>
</dbReference>
<evidence type="ECO:0000313" key="2">
    <source>
        <dbReference type="Proteomes" id="UP000054007"/>
    </source>
</evidence>
<dbReference type="AlphaFoldDB" id="A0A0D7AU07"/>